<protein>
    <submittedName>
        <fullName evidence="2">IS200/IS605 family transposase</fullName>
    </submittedName>
</protein>
<accession>A0A9D2TYX3</accession>
<dbReference type="Gene3D" id="3.30.70.1290">
    <property type="entry name" value="Transposase IS200-like"/>
    <property type="match status" value="1"/>
</dbReference>
<sequence length="137" mass="15987">MDYPSTEKKYHTAEQLTYSCQYHVIFCPKYRRRVLVPPVDQAVKDLFHEIADTYGFSIPDMEVMPDHVHLIIDCNPRFGVMDCVNRLKGISSRRLREQFPHLKTRLPTLWTRSAFISSVGSVSLAAVQKYIENQKNR</sequence>
<evidence type="ECO:0000313" key="2">
    <source>
        <dbReference type="EMBL" id="HJD30582.1"/>
    </source>
</evidence>
<dbReference type="PANTHER" id="PTHR33360">
    <property type="entry name" value="TRANSPOSASE FOR INSERTION SEQUENCE ELEMENT IS200"/>
    <property type="match status" value="1"/>
</dbReference>
<proteinExistence type="predicted"/>
<reference evidence="2" key="1">
    <citation type="journal article" date="2021" name="PeerJ">
        <title>Extensive microbial diversity within the chicken gut microbiome revealed by metagenomics and culture.</title>
        <authorList>
            <person name="Gilroy R."/>
            <person name="Ravi A."/>
            <person name="Getino M."/>
            <person name="Pursley I."/>
            <person name="Horton D.L."/>
            <person name="Alikhan N.F."/>
            <person name="Baker D."/>
            <person name="Gharbi K."/>
            <person name="Hall N."/>
            <person name="Watson M."/>
            <person name="Adriaenssens E.M."/>
            <person name="Foster-Nyarko E."/>
            <person name="Jarju S."/>
            <person name="Secka A."/>
            <person name="Antonio M."/>
            <person name="Oren A."/>
            <person name="Chaudhuri R.R."/>
            <person name="La Ragione R."/>
            <person name="Hildebrand F."/>
            <person name="Pallen M.J."/>
        </authorList>
    </citation>
    <scope>NUCLEOTIDE SEQUENCE</scope>
    <source>
        <strain evidence="2">ChiHjej8B7-25341</strain>
    </source>
</reference>
<dbReference type="GO" id="GO:0006313">
    <property type="term" value="P:DNA transposition"/>
    <property type="evidence" value="ECO:0007669"/>
    <property type="project" value="InterPro"/>
</dbReference>
<dbReference type="AlphaFoldDB" id="A0A9D2TYX3"/>
<reference evidence="2" key="2">
    <citation type="submission" date="2021-04" db="EMBL/GenBank/DDBJ databases">
        <authorList>
            <person name="Gilroy R."/>
        </authorList>
    </citation>
    <scope>NUCLEOTIDE SEQUENCE</scope>
    <source>
        <strain evidence="2">ChiHjej8B7-25341</strain>
    </source>
</reference>
<dbReference type="Pfam" id="PF01797">
    <property type="entry name" value="Y1_Tnp"/>
    <property type="match status" value="1"/>
</dbReference>
<dbReference type="InterPro" id="IPR002686">
    <property type="entry name" value="Transposase_17"/>
</dbReference>
<dbReference type="EMBL" id="DWUW01000042">
    <property type="protein sequence ID" value="HJD30582.1"/>
    <property type="molecule type" value="Genomic_DNA"/>
</dbReference>
<dbReference type="SMART" id="SM01321">
    <property type="entry name" value="Y1_Tnp"/>
    <property type="match status" value="1"/>
</dbReference>
<dbReference type="GO" id="GO:0004803">
    <property type="term" value="F:transposase activity"/>
    <property type="evidence" value="ECO:0007669"/>
    <property type="project" value="InterPro"/>
</dbReference>
<comment type="caution">
    <text evidence="2">The sequence shown here is derived from an EMBL/GenBank/DDBJ whole genome shotgun (WGS) entry which is preliminary data.</text>
</comment>
<evidence type="ECO:0000313" key="3">
    <source>
        <dbReference type="Proteomes" id="UP000823851"/>
    </source>
</evidence>
<gene>
    <name evidence="2" type="primary">tnpA</name>
    <name evidence="2" type="ORF">H9912_01435</name>
</gene>
<evidence type="ECO:0000259" key="1">
    <source>
        <dbReference type="SMART" id="SM01321"/>
    </source>
</evidence>
<dbReference type="PANTHER" id="PTHR33360:SF2">
    <property type="entry name" value="TRANSPOSASE FOR INSERTION SEQUENCE ELEMENT IS200"/>
    <property type="match status" value="1"/>
</dbReference>
<feature type="domain" description="Transposase IS200-like" evidence="1">
    <location>
        <begin position="17"/>
        <end position="134"/>
    </location>
</feature>
<dbReference type="GO" id="GO:0003677">
    <property type="term" value="F:DNA binding"/>
    <property type="evidence" value="ECO:0007669"/>
    <property type="project" value="InterPro"/>
</dbReference>
<dbReference type="InterPro" id="IPR036515">
    <property type="entry name" value="Transposase_17_sf"/>
</dbReference>
<name>A0A9D2TYX3_9FIRM</name>
<dbReference type="Proteomes" id="UP000823851">
    <property type="component" value="Unassembled WGS sequence"/>
</dbReference>
<dbReference type="SUPFAM" id="SSF143422">
    <property type="entry name" value="Transposase IS200-like"/>
    <property type="match status" value="1"/>
</dbReference>
<dbReference type="NCBIfam" id="NF033573">
    <property type="entry name" value="transpos_IS200"/>
    <property type="match status" value="1"/>
</dbReference>
<organism evidence="2 3">
    <name type="scientific">Candidatus Eisenbergiella stercorigallinarum</name>
    <dbReference type="NCBI Taxonomy" id="2838557"/>
    <lineage>
        <taxon>Bacteria</taxon>
        <taxon>Bacillati</taxon>
        <taxon>Bacillota</taxon>
        <taxon>Clostridia</taxon>
        <taxon>Lachnospirales</taxon>
        <taxon>Lachnospiraceae</taxon>
        <taxon>Eisenbergiella</taxon>
    </lineage>
</organism>